<evidence type="ECO:0000259" key="3">
    <source>
        <dbReference type="Pfam" id="PF25581"/>
    </source>
</evidence>
<feature type="signal peptide" evidence="1">
    <location>
        <begin position="1"/>
        <end position="20"/>
    </location>
</feature>
<dbReference type="InterPro" id="IPR057722">
    <property type="entry name" value="AsqO/PenF-like_C"/>
</dbReference>
<dbReference type="SUPFAM" id="SSF159245">
    <property type="entry name" value="AttH-like"/>
    <property type="match status" value="1"/>
</dbReference>
<dbReference type="Pfam" id="PF25581">
    <property type="entry name" value="AsqO_C"/>
    <property type="match status" value="1"/>
</dbReference>
<dbReference type="Pfam" id="PF24137">
    <property type="entry name" value="DA_N"/>
    <property type="match status" value="1"/>
</dbReference>
<evidence type="ECO:0000259" key="2">
    <source>
        <dbReference type="Pfam" id="PF24137"/>
    </source>
</evidence>
<feature type="domain" description="Diels-Alderase N-terminal" evidence="2">
    <location>
        <begin position="50"/>
        <end position="231"/>
    </location>
</feature>
<keyword evidence="1" id="KW-0732">Signal</keyword>
<evidence type="ECO:0008006" key="6">
    <source>
        <dbReference type="Google" id="ProtNLM"/>
    </source>
</evidence>
<keyword evidence="5" id="KW-1185">Reference proteome</keyword>
<organism evidence="4 5">
    <name type="scientific">Aspergillus pseudoustus</name>
    <dbReference type="NCBI Taxonomy" id="1810923"/>
    <lineage>
        <taxon>Eukaryota</taxon>
        <taxon>Fungi</taxon>
        <taxon>Dikarya</taxon>
        <taxon>Ascomycota</taxon>
        <taxon>Pezizomycotina</taxon>
        <taxon>Eurotiomycetes</taxon>
        <taxon>Eurotiomycetidae</taxon>
        <taxon>Eurotiales</taxon>
        <taxon>Aspergillaceae</taxon>
        <taxon>Aspergillus</taxon>
        <taxon>Aspergillus subgen. Nidulantes</taxon>
    </lineage>
</organism>
<evidence type="ECO:0000256" key="1">
    <source>
        <dbReference type="SAM" id="SignalP"/>
    </source>
</evidence>
<gene>
    <name evidence="4" type="ORF">BJY01DRAFT_251717</name>
</gene>
<protein>
    <recommendedName>
        <fullName evidence="6">Hydroxyneurosporene synthase</fullName>
    </recommendedName>
</protein>
<comment type="caution">
    <text evidence="4">The sequence shown here is derived from an EMBL/GenBank/DDBJ whole genome shotgun (WGS) entry which is preliminary data.</text>
</comment>
<feature type="chain" id="PRO_5045595677" description="Hydroxyneurosporene synthase" evidence="1">
    <location>
        <begin position="21"/>
        <end position="369"/>
    </location>
</feature>
<evidence type="ECO:0000313" key="4">
    <source>
        <dbReference type="EMBL" id="KAL2836924.1"/>
    </source>
</evidence>
<dbReference type="EMBL" id="JBFXLU010000169">
    <property type="protein sequence ID" value="KAL2836924.1"/>
    <property type="molecule type" value="Genomic_DNA"/>
</dbReference>
<reference evidence="4 5" key="1">
    <citation type="submission" date="2024-07" db="EMBL/GenBank/DDBJ databases">
        <title>Section-level genome sequencing and comparative genomics of Aspergillus sections Usti and Cavernicolus.</title>
        <authorList>
            <consortium name="Lawrence Berkeley National Laboratory"/>
            <person name="Nybo J.L."/>
            <person name="Vesth T.C."/>
            <person name="Theobald S."/>
            <person name="Frisvad J.C."/>
            <person name="Larsen T.O."/>
            <person name="Kjaerboelling I."/>
            <person name="Rothschild-Mancinelli K."/>
            <person name="Lyhne E.K."/>
            <person name="Kogle M.E."/>
            <person name="Barry K."/>
            <person name="Clum A."/>
            <person name="Na H."/>
            <person name="Ledsgaard L."/>
            <person name="Lin J."/>
            <person name="Lipzen A."/>
            <person name="Kuo A."/>
            <person name="Riley R."/>
            <person name="Mondo S."/>
            <person name="Labutti K."/>
            <person name="Haridas S."/>
            <person name="Pangalinan J."/>
            <person name="Salamov A.A."/>
            <person name="Simmons B.A."/>
            <person name="Magnuson J.K."/>
            <person name="Chen J."/>
            <person name="Drula E."/>
            <person name="Henrissat B."/>
            <person name="Wiebenga A."/>
            <person name="Lubbers R.J."/>
            <person name="Gomes A.C."/>
            <person name="Makela M.R."/>
            <person name="Stajich J."/>
            <person name="Grigoriev I.V."/>
            <person name="Mortensen U.H."/>
            <person name="De Vries R.P."/>
            <person name="Baker S.E."/>
            <person name="Andersen M.R."/>
        </authorList>
    </citation>
    <scope>NUCLEOTIDE SEQUENCE [LARGE SCALE GENOMIC DNA]</scope>
    <source>
        <strain evidence="4 5">CBS 123904</strain>
    </source>
</reference>
<accession>A0ABR4JBI6</accession>
<evidence type="ECO:0000313" key="5">
    <source>
        <dbReference type="Proteomes" id="UP001610446"/>
    </source>
</evidence>
<proteinExistence type="predicted"/>
<feature type="domain" description="AsqO/PenF-like C-terminal" evidence="3">
    <location>
        <begin position="239"/>
        <end position="364"/>
    </location>
</feature>
<dbReference type="InterPro" id="IPR056402">
    <property type="entry name" value="DA_N"/>
</dbReference>
<sequence>MVPTFSLSIALALFAGRSVSQSTIVPADHGAEVESHVQWISGADGFDGVKVHPINRTTYDWWYFDLVQELDAGVGNQASMSITIRNSGQNGALPNNFTTDNFINLDMTWPNGSAHSWVLMAKDAVITTPEGADGTSGVWLSSGVSFVGAPDLSRYEVYINAPEQGIVGSLFIESQAPAHYPCSPAGAGQDMRVAPGSGWINPIPDGHTEAQFHIFGEEFQIQGRGYHDHNFGDRPLMSTLETYYWGRGRVGPYSIVWIDILTPGGDNHLSAYVSRDGEILVASCEAGSIRARPYGANATYPPLFTSGAPTGFEVDFETPEGLLSLRTETVYLTYEGLPFRQWSGFLTGTLDGEEIPRGVAIWQQSAAAR</sequence>
<name>A0ABR4JBI6_9EURO</name>
<dbReference type="Proteomes" id="UP001610446">
    <property type="component" value="Unassembled WGS sequence"/>
</dbReference>